<keyword evidence="11" id="KW-1185">Reference proteome</keyword>
<dbReference type="Pfam" id="PF13426">
    <property type="entry name" value="PAS_9"/>
    <property type="match status" value="1"/>
</dbReference>
<evidence type="ECO:0000313" key="10">
    <source>
        <dbReference type="EMBL" id="ABF08569.1"/>
    </source>
</evidence>
<dbReference type="InterPro" id="IPR029787">
    <property type="entry name" value="Nucleotide_cyclase"/>
</dbReference>
<reference evidence="11" key="1">
    <citation type="journal article" date="2010" name="PLoS ONE">
        <title>The complete genome sequence of Cupriavidus metallidurans strain CH34, a master survivalist in harsh and anthropogenic environments.</title>
        <authorList>
            <person name="Janssen P.J."/>
            <person name="Van Houdt R."/>
            <person name="Moors H."/>
            <person name="Monsieurs P."/>
            <person name="Morin N."/>
            <person name="Michaux A."/>
            <person name="Benotmane M.A."/>
            <person name="Leys N."/>
            <person name="Vallaeys T."/>
            <person name="Lapidus A."/>
            <person name="Monchy S."/>
            <person name="Medigue C."/>
            <person name="Taghavi S."/>
            <person name="McCorkle S."/>
            <person name="Dunn J."/>
            <person name="van der Lelie D."/>
            <person name="Mergeay M."/>
        </authorList>
    </citation>
    <scope>NUCLEOTIDE SEQUENCE [LARGE SCALE GENOMIC DNA]</scope>
    <source>
        <strain evidence="11">ATCC 43123 / DSM 2839 / NBRC 102507 / CH34</strain>
    </source>
</reference>
<keyword evidence="6" id="KW-0807">Transducer</keyword>
<evidence type="ECO:0000256" key="2">
    <source>
        <dbReference type="ARBA" id="ARBA00022475"/>
    </source>
</evidence>
<keyword evidence="2" id="KW-1003">Cell membrane</keyword>
<feature type="transmembrane region" description="Helical" evidence="7">
    <location>
        <begin position="37"/>
        <end position="57"/>
    </location>
</feature>
<dbReference type="InterPro" id="IPR043128">
    <property type="entry name" value="Rev_trsase/Diguanyl_cyclase"/>
</dbReference>
<dbReference type="Gene3D" id="3.30.450.20">
    <property type="entry name" value="PAS domain"/>
    <property type="match status" value="1"/>
</dbReference>
<evidence type="ECO:0000256" key="6">
    <source>
        <dbReference type="ARBA" id="ARBA00023224"/>
    </source>
</evidence>
<dbReference type="InterPro" id="IPR000014">
    <property type="entry name" value="PAS"/>
</dbReference>
<evidence type="ECO:0000256" key="5">
    <source>
        <dbReference type="ARBA" id="ARBA00023136"/>
    </source>
</evidence>
<dbReference type="GO" id="GO:0005886">
    <property type="term" value="C:plasma membrane"/>
    <property type="evidence" value="ECO:0007669"/>
    <property type="project" value="UniProtKB-SubCell"/>
</dbReference>
<proteinExistence type="predicted"/>
<organism evidence="10 11">
    <name type="scientific">Cupriavidus metallidurans (strain ATCC 43123 / DSM 2839 / NBRC 102507 / CH34)</name>
    <name type="common">Ralstonia metallidurans</name>
    <dbReference type="NCBI Taxonomy" id="266264"/>
    <lineage>
        <taxon>Bacteria</taxon>
        <taxon>Pseudomonadati</taxon>
        <taxon>Pseudomonadota</taxon>
        <taxon>Betaproteobacteria</taxon>
        <taxon>Burkholderiales</taxon>
        <taxon>Burkholderiaceae</taxon>
        <taxon>Cupriavidus</taxon>
    </lineage>
</organism>
<dbReference type="PROSITE" id="PS50112">
    <property type="entry name" value="PAS"/>
    <property type="match status" value="1"/>
</dbReference>
<evidence type="ECO:0000256" key="3">
    <source>
        <dbReference type="ARBA" id="ARBA00022692"/>
    </source>
</evidence>
<dbReference type="FunFam" id="3.30.70.270:FF:000001">
    <property type="entry name" value="Diguanylate cyclase domain protein"/>
    <property type="match status" value="1"/>
</dbReference>
<evidence type="ECO:0000313" key="11">
    <source>
        <dbReference type="Proteomes" id="UP000002429"/>
    </source>
</evidence>
<dbReference type="Gene3D" id="3.30.70.270">
    <property type="match status" value="1"/>
</dbReference>
<feature type="domain" description="GGDEF" evidence="9">
    <location>
        <begin position="405"/>
        <end position="538"/>
    </location>
</feature>
<dbReference type="SUPFAM" id="SSF55073">
    <property type="entry name" value="Nucleotide cyclase"/>
    <property type="match status" value="1"/>
</dbReference>
<evidence type="ECO:0000259" key="9">
    <source>
        <dbReference type="PROSITE" id="PS50887"/>
    </source>
</evidence>
<keyword evidence="3 7" id="KW-0812">Transmembrane</keyword>
<dbReference type="CDD" id="cd01949">
    <property type="entry name" value="GGDEF"/>
    <property type="match status" value="1"/>
</dbReference>
<accession>Q1LMQ7</accession>
<dbReference type="AlphaFoldDB" id="Q1LMQ7"/>
<dbReference type="EMBL" id="CP000352">
    <property type="protein sequence ID" value="ABF08569.1"/>
    <property type="molecule type" value="Genomic_DNA"/>
</dbReference>
<dbReference type="GO" id="GO:0007165">
    <property type="term" value="P:signal transduction"/>
    <property type="evidence" value="ECO:0007669"/>
    <property type="project" value="UniProtKB-KW"/>
</dbReference>
<dbReference type="InterPro" id="IPR052163">
    <property type="entry name" value="DGC-Regulatory_Protein"/>
</dbReference>
<feature type="transmembrane region" description="Helical" evidence="7">
    <location>
        <begin position="209"/>
        <end position="235"/>
    </location>
</feature>
<dbReference type="CDD" id="cd00130">
    <property type="entry name" value="PAS"/>
    <property type="match status" value="1"/>
</dbReference>
<keyword evidence="5 7" id="KW-0472">Membrane</keyword>
<feature type="domain" description="PAS" evidence="8">
    <location>
        <begin position="254"/>
        <end position="294"/>
    </location>
</feature>
<dbReference type="InterPro" id="IPR035965">
    <property type="entry name" value="PAS-like_dom_sf"/>
</dbReference>
<dbReference type="NCBIfam" id="TIGR00254">
    <property type="entry name" value="GGDEF"/>
    <property type="match status" value="1"/>
</dbReference>
<dbReference type="KEGG" id="rme:Rmet_1688"/>
<dbReference type="GO" id="GO:0003824">
    <property type="term" value="F:catalytic activity"/>
    <property type="evidence" value="ECO:0007669"/>
    <property type="project" value="UniProtKB-ARBA"/>
</dbReference>
<dbReference type="SMART" id="SM00267">
    <property type="entry name" value="GGDEF"/>
    <property type="match status" value="1"/>
</dbReference>
<dbReference type="SMART" id="SM00091">
    <property type="entry name" value="PAS"/>
    <property type="match status" value="1"/>
</dbReference>
<dbReference type="Proteomes" id="UP000002429">
    <property type="component" value="Chromosome"/>
</dbReference>
<evidence type="ECO:0000256" key="4">
    <source>
        <dbReference type="ARBA" id="ARBA00022989"/>
    </source>
</evidence>
<gene>
    <name evidence="10" type="ordered locus">Rmet_1688</name>
</gene>
<name>Q1LMQ7_CUPMC</name>
<dbReference type="Pfam" id="PF00990">
    <property type="entry name" value="GGDEF"/>
    <property type="match status" value="1"/>
</dbReference>
<evidence type="ECO:0000256" key="1">
    <source>
        <dbReference type="ARBA" id="ARBA00004236"/>
    </source>
</evidence>
<dbReference type="eggNOG" id="COG5001">
    <property type="taxonomic scope" value="Bacteria"/>
</dbReference>
<dbReference type="SUPFAM" id="SSF55785">
    <property type="entry name" value="PYP-like sensor domain (PAS domain)"/>
    <property type="match status" value="1"/>
</dbReference>
<dbReference type="PROSITE" id="PS50887">
    <property type="entry name" value="GGDEF"/>
    <property type="match status" value="1"/>
</dbReference>
<dbReference type="HOGENOM" id="CLU_037012_0_0_4"/>
<dbReference type="PANTHER" id="PTHR46663">
    <property type="entry name" value="DIGUANYLATE CYCLASE DGCT-RELATED"/>
    <property type="match status" value="1"/>
</dbReference>
<dbReference type="InterPro" id="IPR000160">
    <property type="entry name" value="GGDEF_dom"/>
</dbReference>
<keyword evidence="4 7" id="KW-1133">Transmembrane helix</keyword>
<protein>
    <submittedName>
        <fullName evidence="10">Uncharacterized protein</fullName>
    </submittedName>
</protein>
<evidence type="ECO:0000256" key="7">
    <source>
        <dbReference type="SAM" id="Phobius"/>
    </source>
</evidence>
<dbReference type="Pfam" id="PF02203">
    <property type="entry name" value="TarH"/>
    <property type="match status" value="1"/>
</dbReference>
<dbReference type="NCBIfam" id="TIGR00229">
    <property type="entry name" value="sensory_box"/>
    <property type="match status" value="1"/>
</dbReference>
<comment type="subcellular location">
    <subcellularLocation>
        <location evidence="1">Cell membrane</location>
    </subcellularLocation>
</comment>
<dbReference type="STRING" id="266264.Rmet_1688"/>
<dbReference type="GO" id="GO:0006935">
    <property type="term" value="P:chemotaxis"/>
    <property type="evidence" value="ECO:0007669"/>
    <property type="project" value="InterPro"/>
</dbReference>
<sequence>MLQFVAGFVETPKACWPHSSLGMESYAQPLRRRGVKAIAAGVVALTALIGGSTFVMLRFDGYVKAIYEHNTAPIRELAEIRARATDIRRLLWRLVALRGREEERQAIAAIHVNLRAIDNAWARYCADAPDNQHEDVLATEIGHRLTLFSGIVRSSLERISFGDHDDTRDWLEQNVEALNQLDTLIASEVDLNVAMAAALRQESATMLSVAITTAFAFVLLATGAMISIAIFTHLVRQRDDAMEESRYHLWLADQAIEMTLDGVMITNAEGTIEKVNPAFCRLTGYSQAELVGNNPRMLNSGRQTKEFYRGLWKALREAGQWKGELWNRRKDGGVYLESLSIAGICGANHEYTHFAAICTDITHRQQTVERLGHLATHDMLTGLPNRFLLDERLSQALARARRMPQPVALMFLDLDGFKAVNDTLGHGVGDELLILIGRDLQNAVRDSDTVARIGGDEFAIVLEGIADQDHLPMLARSLLRMIRSARQIGEHQVFVTSSIGISVYPTDALTPGELLKKADVAMYHAKRNGKDAFCLASSIGSAEATL</sequence>
<dbReference type="PANTHER" id="PTHR46663:SF3">
    <property type="entry name" value="SLL0267 PROTEIN"/>
    <property type="match status" value="1"/>
</dbReference>
<evidence type="ECO:0000259" key="8">
    <source>
        <dbReference type="PROSITE" id="PS50112"/>
    </source>
</evidence>
<dbReference type="InterPro" id="IPR003122">
    <property type="entry name" value="Tar_rcpt_lig-bd"/>
</dbReference>